<sequence>MDAFAQLFRLVELAEEVCASAQSLDVRVAVPLRPELRLGTWVPAAVGFRAGARSRVGPGRPSRTSARSLPGLTWL</sequence>
<dbReference type="AlphaFoldDB" id="A0A1E7KEC0"/>
<reference evidence="2 3" key="1">
    <citation type="journal article" date="2016" name="Front. Microbiol.">
        <title>Comparative Genomics Analysis of Streptomyces Species Reveals Their Adaptation to the Marine Environment and Their Diversity at the Genomic Level.</title>
        <authorList>
            <person name="Tian X."/>
            <person name="Zhang Z."/>
            <person name="Yang T."/>
            <person name="Chen M."/>
            <person name="Li J."/>
            <person name="Chen F."/>
            <person name="Yang J."/>
            <person name="Li W."/>
            <person name="Zhang B."/>
            <person name="Zhang Z."/>
            <person name="Wu J."/>
            <person name="Zhang C."/>
            <person name="Long L."/>
            <person name="Xiao J."/>
        </authorList>
    </citation>
    <scope>NUCLEOTIDE SEQUENCE [LARGE SCALE GENOMIC DNA]</scope>
    <source>
        <strain evidence="2 3">SCSIO M10379</strain>
    </source>
</reference>
<dbReference type="EMBL" id="LJGV01000021">
    <property type="protein sequence ID" value="OEV02272.1"/>
    <property type="molecule type" value="Genomic_DNA"/>
</dbReference>
<name>A0A1E7KEC0_9ACTN</name>
<gene>
    <name evidence="2" type="ORF">AN217_03300</name>
</gene>
<protein>
    <submittedName>
        <fullName evidence="2">Uncharacterized protein</fullName>
    </submittedName>
</protein>
<proteinExistence type="predicted"/>
<organism evidence="2 3">
    <name type="scientific">Streptomyces qinglanensis</name>
    <dbReference type="NCBI Taxonomy" id="943816"/>
    <lineage>
        <taxon>Bacteria</taxon>
        <taxon>Bacillati</taxon>
        <taxon>Actinomycetota</taxon>
        <taxon>Actinomycetes</taxon>
        <taxon>Kitasatosporales</taxon>
        <taxon>Streptomycetaceae</taxon>
        <taxon>Streptomyces</taxon>
    </lineage>
</organism>
<feature type="region of interest" description="Disordered" evidence="1">
    <location>
        <begin position="53"/>
        <end position="75"/>
    </location>
</feature>
<evidence type="ECO:0000256" key="1">
    <source>
        <dbReference type="SAM" id="MobiDB-lite"/>
    </source>
</evidence>
<evidence type="ECO:0000313" key="3">
    <source>
        <dbReference type="Proteomes" id="UP000175829"/>
    </source>
</evidence>
<accession>A0A1E7KEC0</accession>
<dbReference type="Proteomes" id="UP000175829">
    <property type="component" value="Unassembled WGS sequence"/>
</dbReference>
<comment type="caution">
    <text evidence="2">The sequence shown here is derived from an EMBL/GenBank/DDBJ whole genome shotgun (WGS) entry which is preliminary data.</text>
</comment>
<evidence type="ECO:0000313" key="2">
    <source>
        <dbReference type="EMBL" id="OEV02272.1"/>
    </source>
</evidence>